<evidence type="ECO:0000256" key="1">
    <source>
        <dbReference type="ARBA" id="ARBA00022500"/>
    </source>
</evidence>
<dbReference type="InterPro" id="IPR051310">
    <property type="entry name" value="MCP_chemotaxis"/>
</dbReference>
<feature type="domain" description="Methyl-accepting transducer" evidence="6">
    <location>
        <begin position="321"/>
        <end position="550"/>
    </location>
</feature>
<feature type="transmembrane region" description="Helical" evidence="5">
    <location>
        <begin position="174"/>
        <end position="196"/>
    </location>
</feature>
<proteinExistence type="inferred from homology"/>
<dbReference type="Gene3D" id="1.10.287.950">
    <property type="entry name" value="Methyl-accepting chemotaxis protein"/>
    <property type="match status" value="1"/>
</dbReference>
<evidence type="ECO:0000256" key="2">
    <source>
        <dbReference type="ARBA" id="ARBA00029447"/>
    </source>
</evidence>
<sequence>MAPVMRAFFSWRRIEIRVAALIVAAVVVVSATLTLASFWREGRLIQDSLAKLHAELSYAYASAMSQPVGMGFGGSVQKQIDAFAERSGRNFVAAQTIDALGTVMAIAPKGMTPEMMGVDAQSVAEVLETGQVLYGNDGRRRYDPVLKKSGEVIGVFVSDWSSDAALAEARTAQMAGIALGIVTLLVVMSFCLVVLFRSLGSAIVGLSESLLALEHQDYARPVPFIDNEDQVGDMARHLDSLRKRLDAAEMAAAQEMAQQMRRQKLFQQVGTKLRNLRGGDFTRALHPAEWTDLGNEAGSVCEDLNALALGFEQLVNQLRDSADTVRDSAVRLEELSNEVSHRTETQAATLEQSAAALAMLSQSVRSAVDATQTAEAEANGSRDRATEGAEVMKQANDAMSSIAHSSEEISRIVTVIDDIAFQTNLLALNAGVEAARAGDAGRGFAVVASEVRSLAQRSAQSAQEIRSVVSRSSEDVKKGQALVERTGSTFREIVDSFSGLVSQVVHVASSSRHQAQSISEVTTGVGALDRATQETAALTQKTRDASAHLLNEARKLSDSLAAFESQSQRSPRSAYAGSPQSARRIA</sequence>
<dbReference type="PANTHER" id="PTHR43531">
    <property type="entry name" value="PROTEIN ICFG"/>
    <property type="match status" value="1"/>
</dbReference>
<keyword evidence="1" id="KW-0145">Chemotaxis</keyword>
<dbReference type="InterPro" id="IPR004089">
    <property type="entry name" value="MCPsignal_dom"/>
</dbReference>
<keyword evidence="5" id="KW-0812">Transmembrane</keyword>
<dbReference type="Gene3D" id="6.10.340.10">
    <property type="match status" value="1"/>
</dbReference>
<keyword evidence="5" id="KW-0472">Membrane</keyword>
<dbReference type="SUPFAM" id="SSF58104">
    <property type="entry name" value="Methyl-accepting chemotaxis protein (MCP) signaling domain"/>
    <property type="match status" value="1"/>
</dbReference>
<evidence type="ECO:0000313" key="8">
    <source>
        <dbReference type="EMBL" id="MEH7826835.1"/>
    </source>
</evidence>
<reference evidence="8" key="1">
    <citation type="submission" date="2024-02" db="EMBL/GenBank/DDBJ databases">
        <title>Genome sequences of strain Gemmobacter sp. JM10B15.</title>
        <authorList>
            <person name="Zhang M."/>
        </authorList>
    </citation>
    <scope>NUCLEOTIDE SEQUENCE</scope>
    <source>
        <strain evidence="8">JM10B15</strain>
    </source>
</reference>
<dbReference type="PROSITE" id="PS50111">
    <property type="entry name" value="CHEMOTAXIS_TRANSDUC_2"/>
    <property type="match status" value="1"/>
</dbReference>
<evidence type="ECO:0000256" key="4">
    <source>
        <dbReference type="SAM" id="MobiDB-lite"/>
    </source>
</evidence>
<evidence type="ECO:0000256" key="3">
    <source>
        <dbReference type="PROSITE-ProRule" id="PRU00284"/>
    </source>
</evidence>
<comment type="similarity">
    <text evidence="2">Belongs to the methyl-accepting chemotaxis (MCP) protein family.</text>
</comment>
<keyword evidence="3" id="KW-0807">Transducer</keyword>
<dbReference type="CDD" id="cd11386">
    <property type="entry name" value="MCP_signal"/>
    <property type="match status" value="1"/>
</dbReference>
<organism evidence="8 9">
    <name type="scientific">Gemmobacter denitrificans</name>
    <dbReference type="NCBI Taxonomy" id="3123040"/>
    <lineage>
        <taxon>Bacteria</taxon>
        <taxon>Pseudomonadati</taxon>
        <taxon>Pseudomonadota</taxon>
        <taxon>Alphaproteobacteria</taxon>
        <taxon>Rhodobacterales</taxon>
        <taxon>Paracoccaceae</taxon>
        <taxon>Gemmobacter</taxon>
    </lineage>
</organism>
<dbReference type="Proteomes" id="UP001431963">
    <property type="component" value="Unassembled WGS sequence"/>
</dbReference>
<evidence type="ECO:0000259" key="6">
    <source>
        <dbReference type="PROSITE" id="PS50111"/>
    </source>
</evidence>
<evidence type="ECO:0000256" key="5">
    <source>
        <dbReference type="SAM" id="Phobius"/>
    </source>
</evidence>
<dbReference type="RefSeq" id="WP_335418531.1">
    <property type="nucleotide sequence ID" value="NZ_JBALHR010000001.1"/>
</dbReference>
<evidence type="ECO:0000313" key="9">
    <source>
        <dbReference type="Proteomes" id="UP001431963"/>
    </source>
</evidence>
<dbReference type="EMBL" id="JBALHR010000001">
    <property type="protein sequence ID" value="MEH7826835.1"/>
    <property type="molecule type" value="Genomic_DNA"/>
</dbReference>
<feature type="domain" description="HAMP" evidence="7">
    <location>
        <begin position="197"/>
        <end position="250"/>
    </location>
</feature>
<accession>A0ABU8BQ55</accession>
<feature type="region of interest" description="Disordered" evidence="4">
    <location>
        <begin position="561"/>
        <end position="586"/>
    </location>
</feature>
<dbReference type="SMART" id="SM00283">
    <property type="entry name" value="MA"/>
    <property type="match status" value="1"/>
</dbReference>
<evidence type="ECO:0000259" key="7">
    <source>
        <dbReference type="PROSITE" id="PS50885"/>
    </source>
</evidence>
<keyword evidence="5" id="KW-1133">Transmembrane helix</keyword>
<dbReference type="Pfam" id="PF00015">
    <property type="entry name" value="MCPsignal"/>
    <property type="match status" value="1"/>
</dbReference>
<dbReference type="PANTHER" id="PTHR43531:SF11">
    <property type="entry name" value="METHYL-ACCEPTING CHEMOTAXIS PROTEIN 3"/>
    <property type="match status" value="1"/>
</dbReference>
<gene>
    <name evidence="8" type="ORF">V6590_01605</name>
</gene>
<dbReference type="InterPro" id="IPR003660">
    <property type="entry name" value="HAMP_dom"/>
</dbReference>
<dbReference type="PROSITE" id="PS50885">
    <property type="entry name" value="HAMP"/>
    <property type="match status" value="1"/>
</dbReference>
<name>A0ABU8BQ55_9RHOB</name>
<protein>
    <submittedName>
        <fullName evidence="8">Methyl-accepting chemotaxis protein</fullName>
    </submittedName>
</protein>
<keyword evidence="9" id="KW-1185">Reference proteome</keyword>
<comment type="caution">
    <text evidence="8">The sequence shown here is derived from an EMBL/GenBank/DDBJ whole genome shotgun (WGS) entry which is preliminary data.</text>
</comment>